<evidence type="ECO:0000259" key="2">
    <source>
        <dbReference type="Pfam" id="PF03972"/>
    </source>
</evidence>
<dbReference type="AlphaFoldDB" id="A0A8B2NXK2"/>
<dbReference type="OrthoDB" id="9795089at2"/>
<evidence type="ECO:0000313" key="4">
    <source>
        <dbReference type="EMBL" id="RAI02092.1"/>
    </source>
</evidence>
<protein>
    <recommendedName>
        <fullName evidence="6">2-methylcitrate dehydratase PrpD</fullName>
    </recommendedName>
</protein>
<comment type="caution">
    <text evidence="4">The sequence shown here is derived from an EMBL/GenBank/DDBJ whole genome shotgun (WGS) entry which is preliminary data.</text>
</comment>
<dbReference type="Gene3D" id="3.30.1330.120">
    <property type="entry name" value="2-methylcitrate dehydratase PrpD"/>
    <property type="match status" value="1"/>
</dbReference>
<feature type="domain" description="MmgE/PrpD N-terminal" evidence="2">
    <location>
        <begin position="5"/>
        <end position="239"/>
    </location>
</feature>
<dbReference type="PANTHER" id="PTHR16943:SF8">
    <property type="entry name" value="2-METHYLCITRATE DEHYDRATASE"/>
    <property type="match status" value="1"/>
</dbReference>
<evidence type="ECO:0000259" key="3">
    <source>
        <dbReference type="Pfam" id="PF19305"/>
    </source>
</evidence>
<dbReference type="PANTHER" id="PTHR16943">
    <property type="entry name" value="2-METHYLCITRATE DEHYDRATASE-RELATED"/>
    <property type="match status" value="1"/>
</dbReference>
<name>A0A8B2NXK2_9HYPH</name>
<dbReference type="GO" id="GO:0016829">
    <property type="term" value="F:lyase activity"/>
    <property type="evidence" value="ECO:0007669"/>
    <property type="project" value="InterPro"/>
</dbReference>
<evidence type="ECO:0008006" key="6">
    <source>
        <dbReference type="Google" id="ProtNLM"/>
    </source>
</evidence>
<proteinExistence type="inferred from homology"/>
<dbReference type="SUPFAM" id="SSF103378">
    <property type="entry name" value="2-methylcitrate dehydratase PrpD"/>
    <property type="match status" value="1"/>
</dbReference>
<feature type="domain" description="MmgE/PrpD C-terminal" evidence="3">
    <location>
        <begin position="265"/>
        <end position="432"/>
    </location>
</feature>
<dbReference type="InterPro" id="IPR036148">
    <property type="entry name" value="MmgE/PrpD_sf"/>
</dbReference>
<gene>
    <name evidence="4" type="ORF">DLJ53_12015</name>
</gene>
<dbReference type="Pfam" id="PF03972">
    <property type="entry name" value="MmgE_PrpD_N"/>
    <property type="match status" value="1"/>
</dbReference>
<dbReference type="Gene3D" id="1.10.4100.10">
    <property type="entry name" value="2-methylcitrate dehydratase PrpD"/>
    <property type="match status" value="1"/>
</dbReference>
<keyword evidence="5" id="KW-1185">Reference proteome</keyword>
<dbReference type="Proteomes" id="UP000249590">
    <property type="component" value="Unassembled WGS sequence"/>
</dbReference>
<dbReference type="InterPro" id="IPR005656">
    <property type="entry name" value="MmgE_PrpD"/>
</dbReference>
<dbReference type="EMBL" id="QHHQ01000002">
    <property type="protein sequence ID" value="RAI02092.1"/>
    <property type="molecule type" value="Genomic_DNA"/>
</dbReference>
<dbReference type="InterPro" id="IPR045337">
    <property type="entry name" value="MmgE_PrpD_C"/>
</dbReference>
<evidence type="ECO:0000256" key="1">
    <source>
        <dbReference type="ARBA" id="ARBA00006174"/>
    </source>
</evidence>
<dbReference type="InterPro" id="IPR042188">
    <property type="entry name" value="MmgE/PrpD_sf_2"/>
</dbReference>
<sequence>MTTTRRIAEWAATAPRTWSADALRTAHRAFVDTLGVTLAGQAEEVSTRLLAATAAWGDGAIAILGRSATRPAPWAALVNGAAAHALDFDDVLDPAMAHPSAPLVPALLALGEETGATWGDVLDAYIVGFEVMARLGEAMNLSHYHRGWHTTLSLGSPACAVAAARLLGLDVERTHAAFSAATSMAGGSKQQFGAMMKPVHSGLAAKNGLVAARFAEAGITAAGEIVDGPWGMVAMMAEGAAGSAAMGPLGAPPAIEEHGVWAKRYPSCASTHRPADALLALKAEGLTAGNVESIVALVSPAAQANLRYRIPEDPSQARFSLGYCAAAALIDGDLTLASFAPAAIARADVRALAERVGMDIHPDLAGSRPVADVTERTTVIVTTRGGATLRKDVGDPRGHPRRPLTDAELTEKFLTCAAAGGIAHPQAALEAIESAGPATPVRDILGALTPRSPAVAAQRAG</sequence>
<dbReference type="InterPro" id="IPR045336">
    <property type="entry name" value="MmgE_PrpD_N"/>
</dbReference>
<dbReference type="InterPro" id="IPR042183">
    <property type="entry name" value="MmgE/PrpD_sf_1"/>
</dbReference>
<accession>A0A8B2NXK2</accession>
<reference evidence="4 5" key="1">
    <citation type="submission" date="2018-05" db="EMBL/GenBank/DDBJ databases">
        <title>Acuticoccus sediminis sp. nov., isolated from deep-sea sediment of Indian Ocean.</title>
        <authorList>
            <person name="Liu X."/>
            <person name="Lai Q."/>
            <person name="Du Y."/>
            <person name="Sun F."/>
            <person name="Zhang X."/>
            <person name="Wang S."/>
            <person name="Shao Z."/>
        </authorList>
    </citation>
    <scope>NUCLEOTIDE SEQUENCE [LARGE SCALE GENOMIC DNA]</scope>
    <source>
        <strain evidence="4 5">PTG4-2</strain>
    </source>
</reference>
<comment type="similarity">
    <text evidence="1">Belongs to the PrpD family.</text>
</comment>
<organism evidence="4 5">
    <name type="scientific">Acuticoccus sediminis</name>
    <dbReference type="NCBI Taxonomy" id="2184697"/>
    <lineage>
        <taxon>Bacteria</taxon>
        <taxon>Pseudomonadati</taxon>
        <taxon>Pseudomonadota</taxon>
        <taxon>Alphaproteobacteria</taxon>
        <taxon>Hyphomicrobiales</taxon>
        <taxon>Amorphaceae</taxon>
        <taxon>Acuticoccus</taxon>
    </lineage>
</organism>
<evidence type="ECO:0000313" key="5">
    <source>
        <dbReference type="Proteomes" id="UP000249590"/>
    </source>
</evidence>
<dbReference type="Pfam" id="PF19305">
    <property type="entry name" value="MmgE_PrpD_C"/>
    <property type="match status" value="1"/>
</dbReference>
<dbReference type="RefSeq" id="WP_111345418.1">
    <property type="nucleotide sequence ID" value="NZ_QHHQ01000002.1"/>
</dbReference>